<evidence type="ECO:0000313" key="2">
    <source>
        <dbReference type="EMBL" id="OOG23210.1"/>
    </source>
</evidence>
<reference evidence="2 3" key="1">
    <citation type="submission" date="2017-02" db="EMBL/GenBank/DDBJ databases">
        <title>Genomic diversity within the haloalkaliphilic genus Thioalkalivibrio.</title>
        <authorList>
            <person name="Ahn A.-C."/>
            <person name="Meier-Kolthoff J."/>
            <person name="Overmars L."/>
            <person name="Richter M."/>
            <person name="Woyke T."/>
            <person name="Sorokin D.Y."/>
            <person name="Muyzer G."/>
        </authorList>
    </citation>
    <scope>NUCLEOTIDE SEQUENCE [LARGE SCALE GENOMIC DNA]</scope>
    <source>
        <strain evidence="2 3">ALJD</strain>
    </source>
</reference>
<dbReference type="EMBL" id="MVBK01000073">
    <property type="protein sequence ID" value="OOG23210.1"/>
    <property type="molecule type" value="Genomic_DNA"/>
</dbReference>
<dbReference type="InterPro" id="IPR036278">
    <property type="entry name" value="Sialidase_sf"/>
</dbReference>
<evidence type="ECO:0000313" key="3">
    <source>
        <dbReference type="Proteomes" id="UP000189462"/>
    </source>
</evidence>
<dbReference type="STRING" id="108003.B1C78_12085"/>
<keyword evidence="3" id="KW-1185">Reference proteome</keyword>
<gene>
    <name evidence="2" type="ORF">B1C78_12085</name>
</gene>
<keyword evidence="1" id="KW-0732">Signal</keyword>
<name>A0A1V3NDS7_9GAMM</name>
<evidence type="ECO:0000256" key="1">
    <source>
        <dbReference type="SAM" id="SignalP"/>
    </source>
</evidence>
<organism evidence="2 3">
    <name type="scientific">Thioalkalivibrio denitrificans</name>
    <dbReference type="NCBI Taxonomy" id="108003"/>
    <lineage>
        <taxon>Bacteria</taxon>
        <taxon>Pseudomonadati</taxon>
        <taxon>Pseudomonadota</taxon>
        <taxon>Gammaproteobacteria</taxon>
        <taxon>Chromatiales</taxon>
        <taxon>Ectothiorhodospiraceae</taxon>
        <taxon>Thioalkalivibrio</taxon>
    </lineage>
</organism>
<feature type="chain" id="PRO_5012211933" description="Sialidase domain-containing protein" evidence="1">
    <location>
        <begin position="20"/>
        <end position="399"/>
    </location>
</feature>
<dbReference type="AlphaFoldDB" id="A0A1V3NDS7"/>
<dbReference type="SUPFAM" id="SSF50939">
    <property type="entry name" value="Sialidases"/>
    <property type="match status" value="1"/>
</dbReference>
<feature type="signal peptide" evidence="1">
    <location>
        <begin position="1"/>
        <end position="19"/>
    </location>
</feature>
<proteinExistence type="predicted"/>
<dbReference type="RefSeq" id="WP_077279411.1">
    <property type="nucleotide sequence ID" value="NZ_MVBK01000073.1"/>
</dbReference>
<evidence type="ECO:0008006" key="4">
    <source>
        <dbReference type="Google" id="ProtNLM"/>
    </source>
</evidence>
<comment type="caution">
    <text evidence="2">The sequence shown here is derived from an EMBL/GenBank/DDBJ whole genome shotgun (WGS) entry which is preliminary data.</text>
</comment>
<sequence>MRWLWLAAALALAPVQAQWQFGEPLWPAGEARSGIYHQLDGAARQHLAADRDHVALTWGDNRDGSYQVRVAYRHLSGDGGFGDVHTLSEGEEAYHPVVVALGDGRFLFAWEQDERVWMRVAGPEGAHPAIQADAAESTQPSLAAHPEHGVVAAWSRRENGALRVVSAPVAVDDAGVMQVGEAVPVDPEPAQRDQIYPTAAVTPSGVAVAWEDRREGHTRLHYVFRTHNGRFGPMQDLNDRRQGPRTQPYGAGSGVTRVALAAQGERIAAVWLDKRDYQSGYDVFAALSEDGGQSFGANEMVQDVFGAEIPQWHPGVAISPDGLPLAVWDDPRDDTPDVWMSWRETDEWSDDVEVAPAYGPGAHTRPAAVFGPDGRLHIAWTTRTEDGLSRLGYVVAQWR</sequence>
<protein>
    <recommendedName>
        <fullName evidence="4">Sialidase domain-containing protein</fullName>
    </recommendedName>
</protein>
<dbReference type="OrthoDB" id="5778825at2"/>
<dbReference type="Proteomes" id="UP000189462">
    <property type="component" value="Unassembled WGS sequence"/>
</dbReference>
<accession>A0A1V3NDS7</accession>